<accession>A0ABQ2GE05</accession>
<feature type="domain" description="UspA" evidence="2">
    <location>
        <begin position="1"/>
        <end position="48"/>
    </location>
</feature>
<comment type="caution">
    <text evidence="3">The sequence shown here is derived from an EMBL/GenBank/DDBJ whole genome shotgun (WGS) entry which is preliminary data.</text>
</comment>
<sequence>MFRHILVPVDFGPCSLRAVDLACTLVRLSGGRVTLLHVLDADQSPDGPARRLNGLARCSRQPPGCLVVPAPNGVVTAILTAAEHLHADLLMLGAHGHPDPERRALGRVTCGVLLGTRVPVQVAPQGLGPAPHPLQRWRDVGRS</sequence>
<evidence type="ECO:0000313" key="4">
    <source>
        <dbReference type="Proteomes" id="UP000639973"/>
    </source>
</evidence>
<dbReference type="Proteomes" id="UP000639973">
    <property type="component" value="Unassembled WGS sequence"/>
</dbReference>
<dbReference type="InterPro" id="IPR006015">
    <property type="entry name" value="Universal_stress_UspA"/>
</dbReference>
<dbReference type="Pfam" id="PF00582">
    <property type="entry name" value="Usp"/>
    <property type="match status" value="2"/>
</dbReference>
<evidence type="ECO:0000256" key="1">
    <source>
        <dbReference type="ARBA" id="ARBA00008791"/>
    </source>
</evidence>
<proteinExistence type="inferred from homology"/>
<evidence type="ECO:0000313" key="3">
    <source>
        <dbReference type="EMBL" id="GGL90665.1"/>
    </source>
</evidence>
<protein>
    <recommendedName>
        <fullName evidence="2">UspA domain-containing protein</fullName>
    </recommendedName>
</protein>
<organism evidence="3 4">
    <name type="scientific">Deinococcus aerolatus</name>
    <dbReference type="NCBI Taxonomy" id="522487"/>
    <lineage>
        <taxon>Bacteria</taxon>
        <taxon>Thermotogati</taxon>
        <taxon>Deinococcota</taxon>
        <taxon>Deinococci</taxon>
        <taxon>Deinococcales</taxon>
        <taxon>Deinococcaceae</taxon>
        <taxon>Deinococcus</taxon>
    </lineage>
</organism>
<dbReference type="EMBL" id="BMOL01000018">
    <property type="protein sequence ID" value="GGL90665.1"/>
    <property type="molecule type" value="Genomic_DNA"/>
</dbReference>
<dbReference type="InterPro" id="IPR014729">
    <property type="entry name" value="Rossmann-like_a/b/a_fold"/>
</dbReference>
<keyword evidence="4" id="KW-1185">Reference proteome</keyword>
<evidence type="ECO:0000259" key="2">
    <source>
        <dbReference type="Pfam" id="PF00582"/>
    </source>
</evidence>
<reference evidence="4" key="1">
    <citation type="journal article" date="2019" name="Int. J. Syst. Evol. Microbiol.">
        <title>The Global Catalogue of Microorganisms (GCM) 10K type strain sequencing project: providing services to taxonomists for standard genome sequencing and annotation.</title>
        <authorList>
            <consortium name="The Broad Institute Genomics Platform"/>
            <consortium name="The Broad Institute Genome Sequencing Center for Infectious Disease"/>
            <person name="Wu L."/>
            <person name="Ma J."/>
        </authorList>
    </citation>
    <scope>NUCLEOTIDE SEQUENCE [LARGE SCALE GENOMIC DNA]</scope>
    <source>
        <strain evidence="4">JCM 15442</strain>
    </source>
</reference>
<comment type="similarity">
    <text evidence="1">Belongs to the universal stress protein A family.</text>
</comment>
<dbReference type="SUPFAM" id="SSF52402">
    <property type="entry name" value="Adenine nucleotide alpha hydrolases-like"/>
    <property type="match status" value="1"/>
</dbReference>
<name>A0ABQ2GE05_9DEIO</name>
<dbReference type="PANTHER" id="PTHR46268">
    <property type="entry name" value="STRESS RESPONSE PROTEIN NHAX"/>
    <property type="match status" value="1"/>
</dbReference>
<dbReference type="PRINTS" id="PR01438">
    <property type="entry name" value="UNVRSLSTRESS"/>
</dbReference>
<dbReference type="RefSeq" id="WP_188973540.1">
    <property type="nucleotide sequence ID" value="NZ_BMOL01000018.1"/>
</dbReference>
<dbReference type="InterPro" id="IPR006016">
    <property type="entry name" value="UspA"/>
</dbReference>
<dbReference type="CDD" id="cd00293">
    <property type="entry name" value="USP-like"/>
    <property type="match status" value="1"/>
</dbReference>
<gene>
    <name evidence="3" type="ORF">GCM10010840_30880</name>
</gene>
<feature type="domain" description="UspA" evidence="2">
    <location>
        <begin position="75"/>
        <end position="123"/>
    </location>
</feature>
<dbReference type="PANTHER" id="PTHR46268:SF6">
    <property type="entry name" value="UNIVERSAL STRESS PROTEIN UP12"/>
    <property type="match status" value="1"/>
</dbReference>
<dbReference type="Gene3D" id="3.40.50.620">
    <property type="entry name" value="HUPs"/>
    <property type="match status" value="2"/>
</dbReference>